<dbReference type="InterPro" id="IPR014710">
    <property type="entry name" value="RmlC-like_jellyroll"/>
</dbReference>
<protein>
    <recommendedName>
        <fullName evidence="6">4-deoxy-L-threo-5-hexosulose-uronate ketol-isomerase</fullName>
        <ecNumber evidence="6">5.3.1.17</ecNumber>
    </recommendedName>
    <alternativeName>
        <fullName evidence="6">5-keto-4-deoxyuronate isomerase</fullName>
    </alternativeName>
    <alternativeName>
        <fullName evidence="6">DKI isomerase</fullName>
    </alternativeName>
</protein>
<keyword evidence="5 6" id="KW-0413">Isomerase</keyword>
<organism evidence="8 9">
    <name type="scientific">Mucilaginibacter galii</name>
    <dbReference type="NCBI Taxonomy" id="2005073"/>
    <lineage>
        <taxon>Bacteria</taxon>
        <taxon>Pseudomonadati</taxon>
        <taxon>Bacteroidota</taxon>
        <taxon>Sphingobacteriia</taxon>
        <taxon>Sphingobacteriales</taxon>
        <taxon>Sphingobacteriaceae</taxon>
        <taxon>Mucilaginibacter</taxon>
    </lineage>
</organism>
<comment type="catalytic activity">
    <reaction evidence="1 6">
        <text>5-dehydro-4-deoxy-D-glucuronate = 3-deoxy-D-glycero-2,5-hexodiulosonate</text>
        <dbReference type="Rhea" id="RHEA:23896"/>
        <dbReference type="ChEBI" id="CHEBI:17117"/>
        <dbReference type="ChEBI" id="CHEBI:29071"/>
        <dbReference type="EC" id="5.3.1.17"/>
    </reaction>
</comment>
<dbReference type="Gene3D" id="2.60.120.10">
    <property type="entry name" value="Jelly Rolls"/>
    <property type="match status" value="1"/>
</dbReference>
<keyword evidence="4 6" id="KW-0862">Zinc</keyword>
<dbReference type="InterPro" id="IPR011051">
    <property type="entry name" value="RmlC_Cupin_sf"/>
</dbReference>
<dbReference type="GO" id="GO:0042840">
    <property type="term" value="P:D-glucuronate catabolic process"/>
    <property type="evidence" value="ECO:0007669"/>
    <property type="project" value="TreeGrafter"/>
</dbReference>
<feature type="binding site" evidence="6">
    <location>
        <position position="220"/>
    </location>
    <ligand>
        <name>Zn(2+)</name>
        <dbReference type="ChEBI" id="CHEBI:29105"/>
    </ligand>
</feature>
<dbReference type="CDD" id="cd20491">
    <property type="entry name" value="cupin_KduI_C"/>
    <property type="match status" value="1"/>
</dbReference>
<dbReference type="EC" id="5.3.1.17" evidence="6"/>
<sequence length="300" mass="33979">MLRQAQHDSAKTRTTENTQHTTEKMELRFEHSKKEVSRMTTEELREAFLVEELMQADVITKVYSHYDRIIVGGVKPVNNAVELGNHEELKAEYFLERRELGIINVGGNGVVVADGQTYELDKMSCLYLGKGTKDVVFKSTDPANPAVYYLLSAPAHANFPNRLMTKEEAAPVQLGDSNTSNKRTIYKYIHLDGIRSCQLVMGLTVLETGSVWNSVPPHTHTRRTEVYFYFDLPENQRLFHFMGEPQQTKSIVMQNHDAVISPPWSVHFGCGTSNYAFIWGMAGENQVYSDMDPLAVVDVK</sequence>
<dbReference type="InterPro" id="IPR021120">
    <property type="entry name" value="KduI/IolB_isomerase"/>
</dbReference>
<dbReference type="GO" id="GO:0045490">
    <property type="term" value="P:pectin catabolic process"/>
    <property type="evidence" value="ECO:0007669"/>
    <property type="project" value="UniProtKB-UniRule"/>
</dbReference>
<gene>
    <name evidence="6 8" type="primary">kduI</name>
    <name evidence="8" type="ORF">GCM10011425_21680</name>
</gene>
<dbReference type="Proteomes" id="UP000662074">
    <property type="component" value="Unassembled WGS sequence"/>
</dbReference>
<dbReference type="PANTHER" id="PTHR38461">
    <property type="entry name" value="4-DEOXY-L-THREO-5-HEXOSULOSE-URONATE KETOL-ISOMERASE"/>
    <property type="match status" value="1"/>
</dbReference>
<comment type="function">
    <text evidence="6">Catalyzes the isomerization of 5-dehydro-4-deoxy-D-glucuronate to 3-deoxy-D-glycero-2,5-hexodiulosonate.</text>
</comment>
<comment type="caution">
    <text evidence="8">The sequence shown here is derived from an EMBL/GenBank/DDBJ whole genome shotgun (WGS) entry which is preliminary data.</text>
</comment>
<dbReference type="CDD" id="cd20294">
    <property type="entry name" value="cupin_KduI_N"/>
    <property type="match status" value="1"/>
</dbReference>
<accession>A0A917J9G5</accession>
<comment type="pathway">
    <text evidence="6">Glycan metabolism; pectin degradation; 2-dehydro-3-deoxy-D-gluconate from pectin: step 4/5.</text>
</comment>
<dbReference type="AlphaFoldDB" id="A0A917J9G5"/>
<feature type="compositionally biased region" description="Basic and acidic residues" evidence="7">
    <location>
        <begin position="1"/>
        <end position="14"/>
    </location>
</feature>
<proteinExistence type="inferred from homology"/>
<dbReference type="NCBIfam" id="NF002091">
    <property type="entry name" value="PRK00924.1"/>
    <property type="match status" value="1"/>
</dbReference>
<evidence type="ECO:0000256" key="3">
    <source>
        <dbReference type="ARBA" id="ARBA00022723"/>
    </source>
</evidence>
<comment type="cofactor">
    <cofactor evidence="6">
        <name>Zn(2+)</name>
        <dbReference type="ChEBI" id="CHEBI:29105"/>
    </cofactor>
    <text evidence="6">Binds 1 zinc ion per subunit.</text>
</comment>
<dbReference type="InterPro" id="IPR007045">
    <property type="entry name" value="KduI"/>
</dbReference>
<evidence type="ECO:0000256" key="5">
    <source>
        <dbReference type="ARBA" id="ARBA00023235"/>
    </source>
</evidence>
<reference evidence="8" key="2">
    <citation type="submission" date="2020-09" db="EMBL/GenBank/DDBJ databases">
        <authorList>
            <person name="Sun Q."/>
            <person name="Sedlacek I."/>
        </authorList>
    </citation>
    <scope>NUCLEOTIDE SEQUENCE</scope>
    <source>
        <strain evidence="8">CCM 8711</strain>
    </source>
</reference>
<comment type="similarity">
    <text evidence="2 6">Belongs to the KduI family.</text>
</comment>
<feature type="binding site" evidence="6">
    <location>
        <position position="267"/>
    </location>
    <ligand>
        <name>Zn(2+)</name>
        <dbReference type="ChEBI" id="CHEBI:29105"/>
    </ligand>
</feature>
<evidence type="ECO:0000313" key="9">
    <source>
        <dbReference type="Proteomes" id="UP000662074"/>
    </source>
</evidence>
<dbReference type="EMBL" id="BMDO01000005">
    <property type="protein sequence ID" value="GGI50956.1"/>
    <property type="molecule type" value="Genomic_DNA"/>
</dbReference>
<evidence type="ECO:0000256" key="6">
    <source>
        <dbReference type="HAMAP-Rule" id="MF_00687"/>
    </source>
</evidence>
<reference evidence="8" key="1">
    <citation type="journal article" date="2014" name="Int. J. Syst. Evol. Microbiol.">
        <title>Complete genome sequence of Corynebacterium casei LMG S-19264T (=DSM 44701T), isolated from a smear-ripened cheese.</title>
        <authorList>
            <consortium name="US DOE Joint Genome Institute (JGI-PGF)"/>
            <person name="Walter F."/>
            <person name="Albersmeier A."/>
            <person name="Kalinowski J."/>
            <person name="Ruckert C."/>
        </authorList>
    </citation>
    <scope>NUCLEOTIDE SEQUENCE</scope>
    <source>
        <strain evidence="8">CCM 8711</strain>
    </source>
</reference>
<dbReference type="Pfam" id="PF04962">
    <property type="entry name" value="KduI"/>
    <property type="match status" value="1"/>
</dbReference>
<evidence type="ECO:0000256" key="4">
    <source>
        <dbReference type="ARBA" id="ARBA00022833"/>
    </source>
</evidence>
<dbReference type="Gene3D" id="2.60.120.520">
    <property type="entry name" value="pectin degrading enzyme 5-keto 4- deoxyuronate isomerase, domain 1"/>
    <property type="match status" value="1"/>
</dbReference>
<feature type="region of interest" description="Disordered" evidence="7">
    <location>
        <begin position="1"/>
        <end position="24"/>
    </location>
</feature>
<dbReference type="PANTHER" id="PTHR38461:SF1">
    <property type="entry name" value="4-DEOXY-L-THREO-5-HEXOSULOSE-URONATE KETOL-ISOMERASE"/>
    <property type="match status" value="1"/>
</dbReference>
<keyword evidence="3 6" id="KW-0479">Metal-binding</keyword>
<evidence type="ECO:0000313" key="8">
    <source>
        <dbReference type="EMBL" id="GGI50956.1"/>
    </source>
</evidence>
<evidence type="ECO:0000256" key="7">
    <source>
        <dbReference type="SAM" id="MobiDB-lite"/>
    </source>
</evidence>
<dbReference type="GO" id="GO:0008697">
    <property type="term" value="F:4-deoxy-L-threo-5-hexosulose-uronate ketol-isomerase activity"/>
    <property type="evidence" value="ECO:0007669"/>
    <property type="project" value="UniProtKB-UniRule"/>
</dbReference>
<dbReference type="GO" id="GO:0019698">
    <property type="term" value="P:D-galacturonate catabolic process"/>
    <property type="evidence" value="ECO:0007669"/>
    <property type="project" value="TreeGrafter"/>
</dbReference>
<evidence type="ECO:0000256" key="1">
    <source>
        <dbReference type="ARBA" id="ARBA00000552"/>
    </source>
</evidence>
<dbReference type="GO" id="GO:0008270">
    <property type="term" value="F:zinc ion binding"/>
    <property type="evidence" value="ECO:0007669"/>
    <property type="project" value="UniProtKB-UniRule"/>
</dbReference>
<dbReference type="InterPro" id="IPR027449">
    <property type="entry name" value="KduI_N"/>
</dbReference>
<keyword evidence="9" id="KW-1185">Reference proteome</keyword>
<evidence type="ECO:0000256" key="2">
    <source>
        <dbReference type="ARBA" id="ARBA00008086"/>
    </source>
</evidence>
<dbReference type="HAMAP" id="MF_00687">
    <property type="entry name" value="KduI"/>
    <property type="match status" value="1"/>
</dbReference>
<dbReference type="SUPFAM" id="SSF51182">
    <property type="entry name" value="RmlC-like cupins"/>
    <property type="match status" value="1"/>
</dbReference>
<feature type="binding site" evidence="6">
    <location>
        <position position="225"/>
    </location>
    <ligand>
        <name>Zn(2+)</name>
        <dbReference type="ChEBI" id="CHEBI:29105"/>
    </ligand>
</feature>
<feature type="binding site" evidence="6">
    <location>
        <position position="218"/>
    </location>
    <ligand>
        <name>Zn(2+)</name>
        <dbReference type="ChEBI" id="CHEBI:29105"/>
    </ligand>
</feature>
<dbReference type="PIRSF" id="PIRSF006625">
    <property type="entry name" value="KduI"/>
    <property type="match status" value="1"/>
</dbReference>
<name>A0A917J9G5_9SPHI</name>